<name>A0ABV5JAZ1_9RHOB</name>
<dbReference type="Pfam" id="PF13403">
    <property type="entry name" value="Hint_2"/>
    <property type="match status" value="1"/>
</dbReference>
<evidence type="ECO:0000259" key="1">
    <source>
        <dbReference type="Pfam" id="PF13403"/>
    </source>
</evidence>
<evidence type="ECO:0000313" key="2">
    <source>
        <dbReference type="EMBL" id="MFB9230617.1"/>
    </source>
</evidence>
<dbReference type="InterPro" id="IPR028992">
    <property type="entry name" value="Hedgehog/Intein_dom"/>
</dbReference>
<accession>A0ABV5JAZ1</accession>
<comment type="caution">
    <text evidence="2">The sequence shown here is derived from an EMBL/GenBank/DDBJ whole genome shotgun (WGS) entry which is preliminary data.</text>
</comment>
<organism evidence="2 3">
    <name type="scientific">Pseudohalocynthiibacter aestuariivivens</name>
    <dbReference type="NCBI Taxonomy" id="1591409"/>
    <lineage>
        <taxon>Bacteria</taxon>
        <taxon>Pseudomonadati</taxon>
        <taxon>Pseudomonadota</taxon>
        <taxon>Alphaproteobacteria</taxon>
        <taxon>Rhodobacterales</taxon>
        <taxon>Paracoccaceae</taxon>
        <taxon>Pseudohalocynthiibacter</taxon>
    </lineage>
</organism>
<reference evidence="2 3" key="1">
    <citation type="submission" date="2024-09" db="EMBL/GenBank/DDBJ databases">
        <authorList>
            <person name="Sun Q."/>
            <person name="Mori K."/>
        </authorList>
    </citation>
    <scope>NUCLEOTIDE SEQUENCE [LARGE SCALE GENOMIC DNA]</scope>
    <source>
        <strain evidence="2 3">CECT 8726</strain>
    </source>
</reference>
<dbReference type="EMBL" id="JBHMEA010000007">
    <property type="protein sequence ID" value="MFB9230617.1"/>
    <property type="molecule type" value="Genomic_DNA"/>
</dbReference>
<proteinExistence type="predicted"/>
<sequence length="181" mass="19944">MEFKQDIVSNDEQILSSVMNHVKQDEPVLELSKPVQDKLVWTLPGICAKSRVFTSFGELPIEALRERDKVRTGNGNYLAVQWIDKIHLDESFLDYHPDAQPIMIRKGSLGPGKPKKDMLVSSQQEVAALGTLGSGGLRSALELTGRPNISTHPQDGVTYYRFHCGEPAIVNIEGLGCSTSP</sequence>
<dbReference type="RefSeq" id="WP_213887493.1">
    <property type="nucleotide sequence ID" value="NZ_JAGFNU010000001.1"/>
</dbReference>
<dbReference type="Proteomes" id="UP001589683">
    <property type="component" value="Unassembled WGS sequence"/>
</dbReference>
<gene>
    <name evidence="2" type="ORF">ACFFUT_02305</name>
</gene>
<protein>
    <submittedName>
        <fullName evidence="2">Hint domain-containing protein</fullName>
    </submittedName>
</protein>
<keyword evidence="3" id="KW-1185">Reference proteome</keyword>
<feature type="domain" description="Hedgehog/Intein (Hint)" evidence="1">
    <location>
        <begin position="47"/>
        <end position="177"/>
    </location>
</feature>
<evidence type="ECO:0000313" key="3">
    <source>
        <dbReference type="Proteomes" id="UP001589683"/>
    </source>
</evidence>